<protein>
    <submittedName>
        <fullName evidence="1">Permease</fullName>
    </submittedName>
</protein>
<accession>A0A7C3G5N5</accession>
<feature type="non-terminal residue" evidence="1">
    <location>
        <position position="1"/>
    </location>
</feature>
<dbReference type="EMBL" id="DRNH01000048">
    <property type="protein sequence ID" value="HFB53272.1"/>
    <property type="molecule type" value="Genomic_DNA"/>
</dbReference>
<dbReference type="Proteomes" id="UP000886390">
    <property type="component" value="Unassembled WGS sequence"/>
</dbReference>
<dbReference type="InterPro" id="IPR011322">
    <property type="entry name" value="N-reg_PII-like_a/b"/>
</dbReference>
<dbReference type="PROSITE" id="PS51343">
    <property type="entry name" value="PII_GLNB_DOM"/>
    <property type="match status" value="1"/>
</dbReference>
<reference evidence="1" key="1">
    <citation type="journal article" date="2020" name="mSystems">
        <title>Genome- and Community-Level Interaction Insights into Carbon Utilization and Element Cycling Functions of Hydrothermarchaeota in Hydrothermal Sediment.</title>
        <authorList>
            <person name="Zhou Z."/>
            <person name="Liu Y."/>
            <person name="Xu W."/>
            <person name="Pan J."/>
            <person name="Luo Z.H."/>
            <person name="Li M."/>
        </authorList>
    </citation>
    <scope>NUCLEOTIDE SEQUENCE [LARGE SCALE GENOMIC DNA]</scope>
    <source>
        <strain evidence="1">HyVt-507</strain>
    </source>
</reference>
<gene>
    <name evidence="1" type="ORF">ENJ67_00940</name>
</gene>
<dbReference type="SUPFAM" id="SSF54913">
    <property type="entry name" value="GlnB-like"/>
    <property type="match status" value="1"/>
</dbReference>
<comment type="caution">
    <text evidence="1">The sequence shown here is derived from an EMBL/GenBank/DDBJ whole genome shotgun (WGS) entry which is preliminary data.</text>
</comment>
<dbReference type="GO" id="GO:0030234">
    <property type="term" value="F:enzyme regulator activity"/>
    <property type="evidence" value="ECO:0007669"/>
    <property type="project" value="InterPro"/>
</dbReference>
<evidence type="ECO:0000313" key="1">
    <source>
        <dbReference type="EMBL" id="HFB53272.1"/>
    </source>
</evidence>
<organism evidence="1">
    <name type="scientific">Sulfurimonas autotrophica</name>
    <dbReference type="NCBI Taxonomy" id="202747"/>
    <lineage>
        <taxon>Bacteria</taxon>
        <taxon>Pseudomonadati</taxon>
        <taxon>Campylobacterota</taxon>
        <taxon>Epsilonproteobacteria</taxon>
        <taxon>Campylobacterales</taxon>
        <taxon>Sulfurimonadaceae</taxon>
        <taxon>Sulfurimonas</taxon>
    </lineage>
</organism>
<dbReference type="Pfam" id="PF00543">
    <property type="entry name" value="P-II"/>
    <property type="match status" value="1"/>
</dbReference>
<proteinExistence type="predicted"/>
<dbReference type="GO" id="GO:0006808">
    <property type="term" value="P:regulation of nitrogen utilization"/>
    <property type="evidence" value="ECO:0007669"/>
    <property type="project" value="InterPro"/>
</dbReference>
<sequence>TINVEGTDKAHSYDMPFSAVHVIVPKERTEEALIAARDAGARGVTIMEAHGMGLSEMDNFYNRLHASATDSNLMFITKTKNVDNIIKSVLTKLDITGEGQGLTFAYPVSHIKGLRLKIDDI</sequence>
<dbReference type="AlphaFoldDB" id="A0A7C3G5N5"/>
<dbReference type="InterPro" id="IPR002187">
    <property type="entry name" value="N-reg_PII"/>
</dbReference>
<dbReference type="InterPro" id="IPR015867">
    <property type="entry name" value="N-reg_PII/ATP_PRibTrfase_C"/>
</dbReference>
<dbReference type="Gene3D" id="3.30.70.120">
    <property type="match status" value="1"/>
</dbReference>
<name>A0A7C3G5N5_9BACT</name>